<protein>
    <recommendedName>
        <fullName evidence="2">MobA/VirD2-like nuclease domain-containing protein</fullName>
    </recommendedName>
</protein>
<feature type="region of interest" description="Disordered" evidence="1">
    <location>
        <begin position="299"/>
        <end position="327"/>
    </location>
</feature>
<evidence type="ECO:0000256" key="1">
    <source>
        <dbReference type="SAM" id="MobiDB-lite"/>
    </source>
</evidence>
<dbReference type="Proteomes" id="UP000280819">
    <property type="component" value="Unassembled WGS sequence"/>
</dbReference>
<dbReference type="OrthoDB" id="2080707at2"/>
<evidence type="ECO:0000313" key="4">
    <source>
        <dbReference type="Proteomes" id="UP000280819"/>
    </source>
</evidence>
<sequence>MSTVNVQASTSARDAITYALVGKGKQREQHEKDRTTRAAALSSSVSSVEDFIARAEQLAHAHHRRNELYTYTQNFSPDEFDLNNPDHVLRVNMLGVLLAKRMNSADYLVVTHVDSAGGHLHNHIYVINHDQLTGKALKRCTSWTHGLHQVNDELMRAEGCEVLPSPEAPKPDWDLRRQAFKPGGFEQTLGDKVADALMDPRSVDRDGFEEALAERGVTLAETERDGWTYKMRRTDNNKLGRKKASGLCDEFTASGVQPIFDYHRANAERINHERAEELAGAAVEFADVESLDVEARRHRAAVDQADHGSERAGAVREGDGRSPDGQADRVDLAAARAALEAAARRRDEEQDRRDRKDARRRRIAAEQQRSRETARRVVGAQVRLGCALDDGEDREAARDDGPEFG</sequence>
<evidence type="ECO:0000259" key="2">
    <source>
        <dbReference type="Pfam" id="PF03432"/>
    </source>
</evidence>
<feature type="domain" description="MobA/VirD2-like nuclease" evidence="2">
    <location>
        <begin position="33"/>
        <end position="159"/>
    </location>
</feature>
<dbReference type="AlphaFoldDB" id="A0A3P1T723"/>
<dbReference type="Pfam" id="PF03432">
    <property type="entry name" value="Relaxase"/>
    <property type="match status" value="1"/>
</dbReference>
<accession>A0A3P1T723</accession>
<dbReference type="EMBL" id="RQZG01000007">
    <property type="protein sequence ID" value="RRD05194.1"/>
    <property type="molecule type" value="Genomic_DNA"/>
</dbReference>
<organism evidence="3 4">
    <name type="scientific">Arachnia propionica</name>
    <dbReference type="NCBI Taxonomy" id="1750"/>
    <lineage>
        <taxon>Bacteria</taxon>
        <taxon>Bacillati</taxon>
        <taxon>Actinomycetota</taxon>
        <taxon>Actinomycetes</taxon>
        <taxon>Propionibacteriales</taxon>
        <taxon>Propionibacteriaceae</taxon>
        <taxon>Arachnia</taxon>
    </lineage>
</organism>
<gene>
    <name evidence="3" type="ORF">EII34_07620</name>
</gene>
<reference evidence="3 4" key="1">
    <citation type="submission" date="2018-11" db="EMBL/GenBank/DDBJ databases">
        <title>Genomes From Bacteria Associated with the Canine Oral Cavity: a Test Case for Automated Genome-Based Taxonomic Assignment.</title>
        <authorList>
            <person name="Coil D.A."/>
            <person name="Jospin G."/>
            <person name="Darling A.E."/>
            <person name="Wallis C."/>
            <person name="Davis I.J."/>
            <person name="Harris S."/>
            <person name="Eisen J.A."/>
            <person name="Holcombe L.J."/>
            <person name="O'Flynn C."/>
        </authorList>
    </citation>
    <scope>NUCLEOTIDE SEQUENCE [LARGE SCALE GENOMIC DNA]</scope>
    <source>
        <strain evidence="3 4">OH887_COT-365</strain>
    </source>
</reference>
<evidence type="ECO:0000313" key="3">
    <source>
        <dbReference type="EMBL" id="RRD05194.1"/>
    </source>
</evidence>
<proteinExistence type="predicted"/>
<comment type="caution">
    <text evidence="3">The sequence shown here is derived from an EMBL/GenBank/DDBJ whole genome shotgun (WGS) entry which is preliminary data.</text>
</comment>
<feature type="compositionally biased region" description="Basic and acidic residues" evidence="1">
    <location>
        <begin position="342"/>
        <end position="357"/>
    </location>
</feature>
<dbReference type="InterPro" id="IPR005094">
    <property type="entry name" value="Endonuclease_MobA/VirD2"/>
</dbReference>
<feature type="compositionally biased region" description="Basic and acidic residues" evidence="1">
    <location>
        <begin position="300"/>
        <end position="327"/>
    </location>
</feature>
<feature type="region of interest" description="Disordered" evidence="1">
    <location>
        <begin position="340"/>
        <end position="376"/>
    </location>
</feature>
<name>A0A3P1T723_9ACTN</name>